<dbReference type="Proteomes" id="UP000499080">
    <property type="component" value="Unassembled WGS sequence"/>
</dbReference>
<dbReference type="EMBL" id="BGPR01025648">
    <property type="protein sequence ID" value="GBN94736.1"/>
    <property type="molecule type" value="Genomic_DNA"/>
</dbReference>
<proteinExistence type="predicted"/>
<feature type="compositionally biased region" description="Polar residues" evidence="1">
    <location>
        <begin position="56"/>
        <end position="73"/>
    </location>
</feature>
<reference evidence="2 3" key="1">
    <citation type="journal article" date="2019" name="Sci. Rep.">
        <title>Orb-weaving spider Araneus ventricosus genome elucidates the spidroin gene catalogue.</title>
        <authorList>
            <person name="Kono N."/>
            <person name="Nakamura H."/>
            <person name="Ohtoshi R."/>
            <person name="Moran D.A.P."/>
            <person name="Shinohara A."/>
            <person name="Yoshida Y."/>
            <person name="Fujiwara M."/>
            <person name="Mori M."/>
            <person name="Tomita M."/>
            <person name="Arakawa K."/>
        </authorList>
    </citation>
    <scope>NUCLEOTIDE SEQUENCE [LARGE SCALE GENOMIC DNA]</scope>
</reference>
<organism evidence="2 3">
    <name type="scientific">Araneus ventricosus</name>
    <name type="common">Orbweaver spider</name>
    <name type="synonym">Epeira ventricosa</name>
    <dbReference type="NCBI Taxonomy" id="182803"/>
    <lineage>
        <taxon>Eukaryota</taxon>
        <taxon>Metazoa</taxon>
        <taxon>Ecdysozoa</taxon>
        <taxon>Arthropoda</taxon>
        <taxon>Chelicerata</taxon>
        <taxon>Arachnida</taxon>
        <taxon>Araneae</taxon>
        <taxon>Araneomorphae</taxon>
        <taxon>Entelegynae</taxon>
        <taxon>Araneoidea</taxon>
        <taxon>Araneidae</taxon>
        <taxon>Araneus</taxon>
    </lineage>
</organism>
<gene>
    <name evidence="2" type="ORF">AVEN_91206_1</name>
</gene>
<name>A0A4Y2T5G8_ARAVE</name>
<comment type="caution">
    <text evidence="2">The sequence shown here is derived from an EMBL/GenBank/DDBJ whole genome shotgun (WGS) entry which is preliminary data.</text>
</comment>
<accession>A0A4Y2T5G8</accession>
<feature type="region of interest" description="Disordered" evidence="1">
    <location>
        <begin position="1"/>
        <end position="20"/>
    </location>
</feature>
<feature type="region of interest" description="Disordered" evidence="1">
    <location>
        <begin position="26"/>
        <end position="73"/>
    </location>
</feature>
<keyword evidence="3" id="KW-1185">Reference proteome</keyword>
<evidence type="ECO:0000256" key="1">
    <source>
        <dbReference type="SAM" id="MobiDB-lite"/>
    </source>
</evidence>
<sequence>MLQGRNPHSRSDHHMHQCKPKFIYYGPSGALARRGDGEEEDHSGASGHLTRIDGQGPSQNSPRGFSSYLSDFQGNPSKILLQYTNIPQS</sequence>
<evidence type="ECO:0000313" key="2">
    <source>
        <dbReference type="EMBL" id="GBN94736.1"/>
    </source>
</evidence>
<evidence type="ECO:0000313" key="3">
    <source>
        <dbReference type="Proteomes" id="UP000499080"/>
    </source>
</evidence>
<protein>
    <submittedName>
        <fullName evidence="2">Uncharacterized protein</fullName>
    </submittedName>
</protein>
<dbReference type="AlphaFoldDB" id="A0A4Y2T5G8"/>